<sequence length="194" mass="20864">MPDQDRAGTGHPRDDTARRAPRRSTRRALLSAVAAAVLVVPGVGVTAAAAGDARDRARSARHYPSLGLDLVPAPAGTVPTLSAGDAVQAYEQSQGRSTWQPPRRPRTEMMLASTTGSVGIGDPGRPADPFTRRLVWELTWRDIDATLHGPVSLTRAEREAIRARMRFDGIAVVDATTGEVLFLFEEGHDRGRPV</sequence>
<organism evidence="4 5">
    <name type="scientific">Actinopolymorpha cephalotaxi</name>
    <dbReference type="NCBI Taxonomy" id="504797"/>
    <lineage>
        <taxon>Bacteria</taxon>
        <taxon>Bacillati</taxon>
        <taxon>Actinomycetota</taxon>
        <taxon>Actinomycetes</taxon>
        <taxon>Propionibacteriales</taxon>
        <taxon>Actinopolymorphaceae</taxon>
        <taxon>Actinopolymorpha</taxon>
    </lineage>
</organism>
<evidence type="ECO:0000313" key="6">
    <source>
        <dbReference type="Proteomes" id="UP000533017"/>
    </source>
</evidence>
<dbReference type="Proteomes" id="UP000533017">
    <property type="component" value="Unassembled WGS sequence"/>
</dbReference>
<keyword evidence="2" id="KW-1133">Transmembrane helix</keyword>
<feature type="compositionally biased region" description="Basic and acidic residues" evidence="1">
    <location>
        <begin position="1"/>
        <end position="18"/>
    </location>
</feature>
<proteinExistence type="predicted"/>
<evidence type="ECO:0000313" key="4">
    <source>
        <dbReference type="EMBL" id="SFF77924.1"/>
    </source>
</evidence>
<dbReference type="Proteomes" id="UP000199052">
    <property type="component" value="Unassembled WGS sequence"/>
</dbReference>
<name>A0A1I2LF53_9ACTN</name>
<evidence type="ECO:0000256" key="2">
    <source>
        <dbReference type="SAM" id="Phobius"/>
    </source>
</evidence>
<reference evidence="3 6" key="2">
    <citation type="submission" date="2020-07" db="EMBL/GenBank/DDBJ databases">
        <title>Sequencing the genomes of 1000 actinobacteria strains.</title>
        <authorList>
            <person name="Klenk H.-P."/>
        </authorList>
    </citation>
    <scope>NUCLEOTIDE SEQUENCE [LARGE SCALE GENOMIC DNA]</scope>
    <source>
        <strain evidence="3 6">DSM 45117</strain>
    </source>
</reference>
<dbReference type="EMBL" id="FOOI01000002">
    <property type="protein sequence ID" value="SFF77924.1"/>
    <property type="molecule type" value="Genomic_DNA"/>
</dbReference>
<dbReference type="AlphaFoldDB" id="A0A1I2LF53"/>
<reference evidence="4 5" key="1">
    <citation type="submission" date="2016-10" db="EMBL/GenBank/DDBJ databases">
        <authorList>
            <person name="de Groot N.N."/>
        </authorList>
    </citation>
    <scope>NUCLEOTIDE SEQUENCE [LARGE SCALE GENOMIC DNA]</scope>
    <source>
        <strain evidence="4 5">CPCC 202808</strain>
    </source>
</reference>
<keyword evidence="2" id="KW-0472">Membrane</keyword>
<evidence type="ECO:0000313" key="5">
    <source>
        <dbReference type="Proteomes" id="UP000199052"/>
    </source>
</evidence>
<dbReference type="InterPro" id="IPR006311">
    <property type="entry name" value="TAT_signal"/>
</dbReference>
<dbReference type="PROSITE" id="PS51318">
    <property type="entry name" value="TAT"/>
    <property type="match status" value="1"/>
</dbReference>
<feature type="transmembrane region" description="Helical" evidence="2">
    <location>
        <begin position="28"/>
        <end position="51"/>
    </location>
</feature>
<protein>
    <submittedName>
        <fullName evidence="4">Uncharacterized protein</fullName>
    </submittedName>
</protein>
<feature type="region of interest" description="Disordered" evidence="1">
    <location>
        <begin position="1"/>
        <end position="25"/>
    </location>
</feature>
<dbReference type="OrthoDB" id="3865341at2"/>
<evidence type="ECO:0000313" key="3">
    <source>
        <dbReference type="EMBL" id="NYH84914.1"/>
    </source>
</evidence>
<keyword evidence="6" id="KW-1185">Reference proteome</keyword>
<gene>
    <name evidence="3" type="ORF">FHR37_003765</name>
    <name evidence="4" type="ORF">SAMN05421678_102114</name>
</gene>
<dbReference type="EMBL" id="JACBZA010000001">
    <property type="protein sequence ID" value="NYH84914.1"/>
    <property type="molecule type" value="Genomic_DNA"/>
</dbReference>
<accession>A0A1I2LF53</accession>
<dbReference type="STRING" id="504797.SAMN05421678_102114"/>
<dbReference type="RefSeq" id="WP_139238816.1">
    <property type="nucleotide sequence ID" value="NZ_FOOI01000002.1"/>
</dbReference>
<keyword evidence="2" id="KW-0812">Transmembrane</keyword>
<evidence type="ECO:0000256" key="1">
    <source>
        <dbReference type="SAM" id="MobiDB-lite"/>
    </source>
</evidence>